<dbReference type="AlphaFoldDB" id="A0A2P2IPD8"/>
<protein>
    <submittedName>
        <fullName evidence="1">Uncharacterized protein</fullName>
    </submittedName>
</protein>
<organism evidence="1">
    <name type="scientific">Rhizophora mucronata</name>
    <name type="common">Asiatic mangrove</name>
    <dbReference type="NCBI Taxonomy" id="61149"/>
    <lineage>
        <taxon>Eukaryota</taxon>
        <taxon>Viridiplantae</taxon>
        <taxon>Streptophyta</taxon>
        <taxon>Embryophyta</taxon>
        <taxon>Tracheophyta</taxon>
        <taxon>Spermatophyta</taxon>
        <taxon>Magnoliopsida</taxon>
        <taxon>eudicotyledons</taxon>
        <taxon>Gunneridae</taxon>
        <taxon>Pentapetalae</taxon>
        <taxon>rosids</taxon>
        <taxon>fabids</taxon>
        <taxon>Malpighiales</taxon>
        <taxon>Rhizophoraceae</taxon>
        <taxon>Rhizophora</taxon>
    </lineage>
</organism>
<proteinExistence type="predicted"/>
<reference evidence="1" key="1">
    <citation type="submission" date="2018-02" db="EMBL/GenBank/DDBJ databases">
        <title>Rhizophora mucronata_Transcriptome.</title>
        <authorList>
            <person name="Meera S.P."/>
            <person name="Sreeshan A."/>
            <person name="Augustine A."/>
        </authorList>
    </citation>
    <scope>NUCLEOTIDE SEQUENCE</scope>
    <source>
        <tissue evidence="1">Leaf</tissue>
    </source>
</reference>
<name>A0A2P2IPD8_RHIMU</name>
<sequence length="115" mass="12179">MPLGGTIRTKEVVVVTAAVGVIHMGVGGEVDLGEVLVTKMVAIHTLISLETTIQGTTITISTEGAIEVVGNRKTIITPQVMLGWPHDIISDCTSMGFLVVDGKKIFLLSTKLFMS</sequence>
<dbReference type="EMBL" id="GGEC01002596">
    <property type="protein sequence ID" value="MBW83079.1"/>
    <property type="molecule type" value="Transcribed_RNA"/>
</dbReference>
<evidence type="ECO:0000313" key="1">
    <source>
        <dbReference type="EMBL" id="MBW83079.1"/>
    </source>
</evidence>
<accession>A0A2P2IPD8</accession>